<gene>
    <name evidence="1" type="ORF">BJ963_002233</name>
</gene>
<protein>
    <submittedName>
        <fullName evidence="1">Uncharacterized protein</fullName>
    </submittedName>
</protein>
<dbReference type="Proteomes" id="UP000589620">
    <property type="component" value="Unassembled WGS sequence"/>
</dbReference>
<evidence type="ECO:0000313" key="1">
    <source>
        <dbReference type="EMBL" id="NYD74714.1"/>
    </source>
</evidence>
<accession>A0A852T1Y7</accession>
<name>A0A852T1Y7_9MICO</name>
<comment type="caution">
    <text evidence="1">The sequence shown here is derived from an EMBL/GenBank/DDBJ whole genome shotgun (WGS) entry which is preliminary data.</text>
</comment>
<dbReference type="EMBL" id="JACCBJ010000001">
    <property type="protein sequence ID" value="NYD74714.1"/>
    <property type="molecule type" value="Genomic_DNA"/>
</dbReference>
<keyword evidence="2" id="KW-1185">Reference proteome</keyword>
<evidence type="ECO:0000313" key="2">
    <source>
        <dbReference type="Proteomes" id="UP000589620"/>
    </source>
</evidence>
<dbReference type="AlphaFoldDB" id="A0A852T1Y7"/>
<reference evidence="1 2" key="1">
    <citation type="submission" date="2020-07" db="EMBL/GenBank/DDBJ databases">
        <title>Sequencing the genomes of 1000 actinobacteria strains.</title>
        <authorList>
            <person name="Klenk H.-P."/>
        </authorList>
    </citation>
    <scope>NUCLEOTIDE SEQUENCE [LARGE SCALE GENOMIC DNA]</scope>
    <source>
        <strain evidence="1 2">DSM 23871</strain>
    </source>
</reference>
<organism evidence="1 2">
    <name type="scientific">Leifsonia soli</name>
    <dbReference type="NCBI Taxonomy" id="582665"/>
    <lineage>
        <taxon>Bacteria</taxon>
        <taxon>Bacillati</taxon>
        <taxon>Actinomycetota</taxon>
        <taxon>Actinomycetes</taxon>
        <taxon>Micrococcales</taxon>
        <taxon>Microbacteriaceae</taxon>
        <taxon>Leifsonia</taxon>
    </lineage>
</organism>
<proteinExistence type="predicted"/>
<sequence length="118" mass="13270">MTPDPSPHQIEVEQKIMAHEATTGDDVAAVSRVDEHWDEYRQLIRQNALVFEDAGVALGVDLPDVQKRLAAHRELDRYVGQLAQEQSEFVEAAARVIRLVAEAESERLRREKAGAPWA</sequence>
<dbReference type="RefSeq" id="WP_343037264.1">
    <property type="nucleotide sequence ID" value="NZ_BAAAPX010000001.1"/>
</dbReference>